<dbReference type="InterPro" id="IPR050611">
    <property type="entry name" value="ABCF"/>
</dbReference>
<protein>
    <recommendedName>
        <fullName evidence="5">ABC transporter domain-containing protein</fullName>
    </recommendedName>
</protein>
<dbReference type="InterPro" id="IPR027417">
    <property type="entry name" value="P-loop_NTPase"/>
</dbReference>
<dbReference type="Gene3D" id="3.40.50.300">
    <property type="entry name" value="P-loop containing nucleotide triphosphate hydrolases"/>
    <property type="match status" value="2"/>
</dbReference>
<dbReference type="Proteomes" id="UP001165082">
    <property type="component" value="Unassembled WGS sequence"/>
</dbReference>
<evidence type="ECO:0000256" key="3">
    <source>
        <dbReference type="ARBA" id="ARBA00022840"/>
    </source>
</evidence>
<name>A0A9W7DU96_9STRA</name>
<feature type="domain" description="ABC transporter" evidence="5">
    <location>
        <begin position="406"/>
        <end position="625"/>
    </location>
</feature>
<keyword evidence="3" id="KW-0067">ATP-binding</keyword>
<dbReference type="PANTHER" id="PTHR19211:SF117">
    <property type="entry name" value="ATP-BINDING CASSETTE SUB-FAMILY F MEMBER 3"/>
    <property type="match status" value="1"/>
</dbReference>
<dbReference type="AlphaFoldDB" id="A0A9W7DU96"/>
<evidence type="ECO:0000313" key="7">
    <source>
        <dbReference type="Proteomes" id="UP001165082"/>
    </source>
</evidence>
<dbReference type="FunFam" id="3.40.50.300:FF:000011">
    <property type="entry name" value="Putative ABC transporter ATP-binding component"/>
    <property type="match status" value="1"/>
</dbReference>
<feature type="region of interest" description="Disordered" evidence="4">
    <location>
        <begin position="14"/>
        <end position="41"/>
    </location>
</feature>
<evidence type="ECO:0000313" key="6">
    <source>
        <dbReference type="EMBL" id="GMH50938.1"/>
    </source>
</evidence>
<dbReference type="InterPro" id="IPR017871">
    <property type="entry name" value="ABC_transporter-like_CS"/>
</dbReference>
<dbReference type="PROSITE" id="PS00211">
    <property type="entry name" value="ABC_TRANSPORTER_1"/>
    <property type="match status" value="1"/>
</dbReference>
<feature type="compositionally biased region" description="Basic and acidic residues" evidence="4">
    <location>
        <begin position="14"/>
        <end position="29"/>
    </location>
</feature>
<reference evidence="6" key="1">
    <citation type="submission" date="2022-07" db="EMBL/GenBank/DDBJ databases">
        <title>Genome analysis of Parmales, a sister group of diatoms, reveals the evolutionary specialization of diatoms from phago-mixotrophs to photoautotrophs.</title>
        <authorList>
            <person name="Ban H."/>
            <person name="Sato S."/>
            <person name="Yoshikawa S."/>
            <person name="Kazumasa Y."/>
            <person name="Nakamura Y."/>
            <person name="Ichinomiya M."/>
            <person name="Saitoh K."/>
            <person name="Sato N."/>
            <person name="Blanc-Mathieu R."/>
            <person name="Endo H."/>
            <person name="Kuwata A."/>
            <person name="Ogata H."/>
        </authorList>
    </citation>
    <scope>NUCLEOTIDE SEQUENCE</scope>
</reference>
<dbReference type="InterPro" id="IPR003439">
    <property type="entry name" value="ABC_transporter-like_ATP-bd"/>
</dbReference>
<dbReference type="EMBL" id="BRXZ01001962">
    <property type="protein sequence ID" value="GMH50938.1"/>
    <property type="molecule type" value="Genomic_DNA"/>
</dbReference>
<evidence type="ECO:0000256" key="2">
    <source>
        <dbReference type="ARBA" id="ARBA00022741"/>
    </source>
</evidence>
<dbReference type="PANTHER" id="PTHR19211">
    <property type="entry name" value="ATP-BINDING TRANSPORT PROTEIN-RELATED"/>
    <property type="match status" value="1"/>
</dbReference>
<sequence length="635" mass="71071">MSDFLAETAALQREEALDHRGSDPNEKQGRGNGGRGLARRTKQPGVNCVGVNIDYDGTRILETGDVKFLPGRVYALVGRNGVGKSTLLKHVHGRTILGCSQDLDTFLLHQEVIPVSKTVREYVVDQDNRMVALERALEEATEEKDIEAICSKMADLDDEVSDDTNLLAALSRFSMEDHIDTPLAELSGGERKRAGLCVAAFLKPEVLLLDEPTNHLDMRGINDLIDFVVSIESCTVVVIVSHNRDLIDSVCTDVAELQNKKLNYFRGNYNDYQIQKQRGDLTKTRLAESVNNKREKIIKSMENMHLAASHEKGSGKKRSKQISSRVKKLERTGVEKDKNGHRFKTTSAGKGREGSINMTLDASSRKKKPFRAMLEAVSGFLHPYIDKEIQFKFEATPPYEFHEPLVKVEDVEYKFEGSEQSFLHAECCVEQWSRNIVIGANGAGKSTLIGLMGGALNPTSGDVKFVQNLNVGLFSQMVADELLEEVGEEDNALTYLTRMYPETTEFDMRGELSKFGIGGSKVTLKMRMMSGGERIRIVLTMLMLKRPHILILDEPSNHLDLDSVHALGVGLGEWNGTIVLASHDSNLIRTMLEHSKEGYEKKFFELVNVDKMWGLNYEHAVKPIVAKEFEKYFEV</sequence>
<organism evidence="6 7">
    <name type="scientific">Triparma retinervis</name>
    <dbReference type="NCBI Taxonomy" id="2557542"/>
    <lineage>
        <taxon>Eukaryota</taxon>
        <taxon>Sar</taxon>
        <taxon>Stramenopiles</taxon>
        <taxon>Ochrophyta</taxon>
        <taxon>Bolidophyceae</taxon>
        <taxon>Parmales</taxon>
        <taxon>Triparmaceae</taxon>
        <taxon>Triparma</taxon>
    </lineage>
</organism>
<evidence type="ECO:0000256" key="4">
    <source>
        <dbReference type="SAM" id="MobiDB-lite"/>
    </source>
</evidence>
<proteinExistence type="predicted"/>
<keyword evidence="7" id="KW-1185">Reference proteome</keyword>
<dbReference type="GO" id="GO:0005524">
    <property type="term" value="F:ATP binding"/>
    <property type="evidence" value="ECO:0007669"/>
    <property type="project" value="UniProtKB-KW"/>
</dbReference>
<keyword evidence="2" id="KW-0547">Nucleotide-binding</keyword>
<gene>
    <name evidence="6" type="ORF">TrRE_jg1874</name>
</gene>
<keyword evidence="1" id="KW-0677">Repeat</keyword>
<feature type="compositionally biased region" description="Basic residues" evidence="4">
    <location>
        <begin position="315"/>
        <end position="326"/>
    </location>
</feature>
<feature type="region of interest" description="Disordered" evidence="4">
    <location>
        <begin position="308"/>
        <end position="327"/>
    </location>
</feature>
<dbReference type="OrthoDB" id="2110130at2759"/>
<evidence type="ECO:0000259" key="5">
    <source>
        <dbReference type="PROSITE" id="PS50893"/>
    </source>
</evidence>
<dbReference type="SMART" id="SM00382">
    <property type="entry name" value="AAA"/>
    <property type="match status" value="2"/>
</dbReference>
<dbReference type="Pfam" id="PF00005">
    <property type="entry name" value="ABC_tran"/>
    <property type="match status" value="2"/>
</dbReference>
<dbReference type="InterPro" id="IPR003593">
    <property type="entry name" value="AAA+_ATPase"/>
</dbReference>
<comment type="caution">
    <text evidence="6">The sequence shown here is derived from an EMBL/GenBank/DDBJ whole genome shotgun (WGS) entry which is preliminary data.</text>
</comment>
<dbReference type="GO" id="GO:0016887">
    <property type="term" value="F:ATP hydrolysis activity"/>
    <property type="evidence" value="ECO:0007669"/>
    <property type="project" value="InterPro"/>
</dbReference>
<dbReference type="SUPFAM" id="SSF52540">
    <property type="entry name" value="P-loop containing nucleoside triphosphate hydrolases"/>
    <property type="match status" value="2"/>
</dbReference>
<evidence type="ECO:0000256" key="1">
    <source>
        <dbReference type="ARBA" id="ARBA00022737"/>
    </source>
</evidence>
<dbReference type="PROSITE" id="PS50893">
    <property type="entry name" value="ABC_TRANSPORTER_2"/>
    <property type="match status" value="2"/>
</dbReference>
<accession>A0A9W7DU96</accession>
<feature type="domain" description="ABC transporter" evidence="5">
    <location>
        <begin position="46"/>
        <end position="303"/>
    </location>
</feature>